<evidence type="ECO:0000256" key="3">
    <source>
        <dbReference type="ARBA" id="ARBA00005862"/>
    </source>
</evidence>
<gene>
    <name evidence="9" type="primary">phrB</name>
    <name evidence="9" type="ORF">NX722_19835</name>
</gene>
<name>A0ABT3MZM0_9GAMM</name>
<keyword evidence="6 7" id="KW-0157">Chromophore</keyword>
<dbReference type="Gene3D" id="1.10.579.10">
    <property type="entry name" value="DNA Cyclobutane Dipyrimidine Photolyase, subunit A, domain 3"/>
    <property type="match status" value="1"/>
</dbReference>
<sequence length="478" mass="55412">MQHNPGLVWFRSDLRVLDNPALYHASQQCSQVIGVYLLFPQQWRLQHDSNNKLYFWMQNLKALENELGRLNIPLIIAPAESFNKAPATLLKLAEKFTIQSLWLNDEYGVYEQQRDDDTERLFRQKNIPCHRYHHQTLFIPGTLRNLQGEYFKVFTPFKRSLFQRITPEQLQPLPAPEKQAPLPLKHTNPESLEQHFPPTARNIDDHWPAGEAVAHNRLNTFLVNTIKQYHNQRDFPSIAGTSSLSPWLTAGTLSVRQCFHQALQANNGELDTGNPGITTWLSELVWREFYKHILYGFPQVSRHRAFKPETERLTWQSDPTLLKAWQSGETGFPLVDAAMRQLTSTGWMHNRLRMITAMFLSKNLLLDWRLGEQFFMEHLIDGDLAANNGGWQWSASTGTDAAPYFRMFNPTSQSEKFDSEGTFIRQWLPELAHLDNRQIHAPYQKNSQLALSYPPPVVNHSDSRQRVMEAFQALKSQL</sequence>
<dbReference type="InterPro" id="IPR014729">
    <property type="entry name" value="Rossmann-like_a/b/a_fold"/>
</dbReference>
<dbReference type="Proteomes" id="UP001209854">
    <property type="component" value="Unassembled WGS sequence"/>
</dbReference>
<evidence type="ECO:0000259" key="8">
    <source>
        <dbReference type="PROSITE" id="PS51645"/>
    </source>
</evidence>
<comment type="caution">
    <text evidence="9">The sequence shown here is derived from an EMBL/GenBank/DDBJ whole genome shotgun (WGS) entry which is preliminary data.</text>
</comment>
<evidence type="ECO:0000256" key="7">
    <source>
        <dbReference type="RuleBase" id="RU004182"/>
    </source>
</evidence>
<comment type="similarity">
    <text evidence="3">Belongs to the DNA photolyase class-1 family.</text>
</comment>
<dbReference type="PANTHER" id="PTHR11455">
    <property type="entry name" value="CRYPTOCHROME"/>
    <property type="match status" value="1"/>
</dbReference>
<dbReference type="Pfam" id="PF03441">
    <property type="entry name" value="FAD_binding_7"/>
    <property type="match status" value="1"/>
</dbReference>
<dbReference type="GO" id="GO:0003904">
    <property type="term" value="F:deoxyribodipyrimidine photo-lyase activity"/>
    <property type="evidence" value="ECO:0007669"/>
    <property type="project" value="UniProtKB-EC"/>
</dbReference>
<evidence type="ECO:0000256" key="5">
    <source>
        <dbReference type="ARBA" id="ARBA00022827"/>
    </source>
</evidence>
<evidence type="ECO:0000313" key="9">
    <source>
        <dbReference type="EMBL" id="MCW7554828.1"/>
    </source>
</evidence>
<dbReference type="InterPro" id="IPR002081">
    <property type="entry name" value="Cryptochrome/DNA_photolyase_1"/>
</dbReference>
<dbReference type="SUPFAM" id="SSF48173">
    <property type="entry name" value="Cryptochrome/photolyase FAD-binding domain"/>
    <property type="match status" value="1"/>
</dbReference>
<comment type="cofactor">
    <cofactor evidence="2">
        <name>FAD</name>
        <dbReference type="ChEBI" id="CHEBI:57692"/>
    </cofactor>
</comment>
<organism evidence="9 10">
    <name type="scientific">Endozoicomonas gorgoniicola</name>
    <dbReference type="NCBI Taxonomy" id="1234144"/>
    <lineage>
        <taxon>Bacteria</taxon>
        <taxon>Pseudomonadati</taxon>
        <taxon>Pseudomonadota</taxon>
        <taxon>Gammaproteobacteria</taxon>
        <taxon>Oceanospirillales</taxon>
        <taxon>Endozoicomonadaceae</taxon>
        <taxon>Endozoicomonas</taxon>
    </lineage>
</organism>
<evidence type="ECO:0000256" key="2">
    <source>
        <dbReference type="ARBA" id="ARBA00001974"/>
    </source>
</evidence>
<dbReference type="PROSITE" id="PS51645">
    <property type="entry name" value="PHR_CRY_ALPHA_BETA"/>
    <property type="match status" value="1"/>
</dbReference>
<keyword evidence="5 7" id="KW-0274">FAD</keyword>
<dbReference type="PROSITE" id="PS00394">
    <property type="entry name" value="DNA_PHOTOLYASES_1_1"/>
    <property type="match status" value="1"/>
</dbReference>
<keyword evidence="10" id="KW-1185">Reference proteome</keyword>
<dbReference type="InterPro" id="IPR005101">
    <property type="entry name" value="Cryptochr/Photolyase_FAD-bd"/>
</dbReference>
<reference evidence="9 10" key="1">
    <citation type="submission" date="2022-10" db="EMBL/GenBank/DDBJ databases">
        <title>High-quality genome sequences of two octocoral-associated bacteria, Endozoicomonas euniceicola EF212 and Endozoicomonas gorgoniicola PS125.</title>
        <authorList>
            <person name="Chiou Y.-J."/>
            <person name="Chen Y.-H."/>
        </authorList>
    </citation>
    <scope>NUCLEOTIDE SEQUENCE [LARGE SCALE GENOMIC DNA]</scope>
    <source>
        <strain evidence="9 10">PS125</strain>
    </source>
</reference>
<dbReference type="NCBIfam" id="NF007955">
    <property type="entry name" value="PRK10674.1"/>
    <property type="match status" value="1"/>
</dbReference>
<dbReference type="InterPro" id="IPR036155">
    <property type="entry name" value="Crypto/Photolyase_N_sf"/>
</dbReference>
<evidence type="ECO:0000256" key="1">
    <source>
        <dbReference type="ARBA" id="ARBA00001932"/>
    </source>
</evidence>
<dbReference type="InterPro" id="IPR018394">
    <property type="entry name" value="DNA_photolyase_1_CS_C"/>
</dbReference>
<keyword evidence="4 7" id="KW-0285">Flavoprotein</keyword>
<keyword evidence="9" id="KW-0456">Lyase</keyword>
<evidence type="ECO:0000256" key="6">
    <source>
        <dbReference type="ARBA" id="ARBA00022991"/>
    </source>
</evidence>
<dbReference type="Gene3D" id="1.25.40.80">
    <property type="match status" value="1"/>
</dbReference>
<dbReference type="PRINTS" id="PR00147">
    <property type="entry name" value="DNAPHOTLYASE"/>
</dbReference>
<comment type="cofactor">
    <cofactor evidence="1">
        <name>(6R)-5,10-methylene-5,6,7,8-tetrahydrofolate</name>
        <dbReference type="ChEBI" id="CHEBI:15636"/>
    </cofactor>
</comment>
<dbReference type="EMBL" id="JAPFCC010000001">
    <property type="protein sequence ID" value="MCW7554828.1"/>
    <property type="molecule type" value="Genomic_DNA"/>
</dbReference>
<dbReference type="SUPFAM" id="SSF52425">
    <property type="entry name" value="Cryptochrome/photolyase, N-terminal domain"/>
    <property type="match status" value="1"/>
</dbReference>
<dbReference type="InterPro" id="IPR036134">
    <property type="entry name" value="Crypto/Photolyase_FAD-like_sf"/>
</dbReference>
<proteinExistence type="inferred from homology"/>
<dbReference type="Pfam" id="PF00875">
    <property type="entry name" value="DNA_photolyase"/>
    <property type="match status" value="1"/>
</dbReference>
<feature type="domain" description="Photolyase/cryptochrome alpha/beta" evidence="8">
    <location>
        <begin position="4"/>
        <end position="137"/>
    </location>
</feature>
<protein>
    <submittedName>
        <fullName evidence="9">Deoxyribodipyrimidine photo-lyase</fullName>
        <ecNumber evidence="9">4.1.99.3</ecNumber>
    </submittedName>
</protein>
<dbReference type="InterPro" id="IPR006050">
    <property type="entry name" value="DNA_photolyase_N"/>
</dbReference>
<dbReference type="EC" id="4.1.99.3" evidence="9"/>
<accession>A0ABT3MZM0</accession>
<comment type="similarity">
    <text evidence="7">Belongs to the DNA photolyase family.</text>
</comment>
<evidence type="ECO:0000313" key="10">
    <source>
        <dbReference type="Proteomes" id="UP001209854"/>
    </source>
</evidence>
<dbReference type="RefSeq" id="WP_262564594.1">
    <property type="nucleotide sequence ID" value="NZ_JAPFCC010000001.1"/>
</dbReference>
<evidence type="ECO:0000256" key="4">
    <source>
        <dbReference type="ARBA" id="ARBA00022630"/>
    </source>
</evidence>
<dbReference type="PANTHER" id="PTHR11455:SF9">
    <property type="entry name" value="CRYPTOCHROME CIRCADIAN CLOCK 5 ISOFORM X1"/>
    <property type="match status" value="1"/>
</dbReference>
<dbReference type="Gene3D" id="3.40.50.620">
    <property type="entry name" value="HUPs"/>
    <property type="match status" value="1"/>
</dbReference>